<feature type="region of interest" description="Disordered" evidence="1">
    <location>
        <begin position="202"/>
        <end position="378"/>
    </location>
</feature>
<dbReference type="OrthoDB" id="2402960at2759"/>
<organism evidence="2 3">
    <name type="scientific">Massariosphaeria phaeospora</name>
    <dbReference type="NCBI Taxonomy" id="100035"/>
    <lineage>
        <taxon>Eukaryota</taxon>
        <taxon>Fungi</taxon>
        <taxon>Dikarya</taxon>
        <taxon>Ascomycota</taxon>
        <taxon>Pezizomycotina</taxon>
        <taxon>Dothideomycetes</taxon>
        <taxon>Pleosporomycetidae</taxon>
        <taxon>Pleosporales</taxon>
        <taxon>Pleosporales incertae sedis</taxon>
        <taxon>Massariosphaeria</taxon>
    </lineage>
</organism>
<evidence type="ECO:0000313" key="3">
    <source>
        <dbReference type="Proteomes" id="UP000481861"/>
    </source>
</evidence>
<feature type="compositionally biased region" description="Basic and acidic residues" evidence="1">
    <location>
        <begin position="1"/>
        <end position="10"/>
    </location>
</feature>
<comment type="caution">
    <text evidence="2">The sequence shown here is derived from an EMBL/GenBank/DDBJ whole genome shotgun (WGS) entry which is preliminary data.</text>
</comment>
<feature type="compositionally biased region" description="Basic and acidic residues" evidence="1">
    <location>
        <begin position="142"/>
        <end position="154"/>
    </location>
</feature>
<dbReference type="Proteomes" id="UP000481861">
    <property type="component" value="Unassembled WGS sequence"/>
</dbReference>
<evidence type="ECO:0000313" key="2">
    <source>
        <dbReference type="EMBL" id="KAF2870213.1"/>
    </source>
</evidence>
<feature type="compositionally biased region" description="Low complexity" evidence="1">
    <location>
        <begin position="361"/>
        <end position="375"/>
    </location>
</feature>
<keyword evidence="3" id="KW-1185">Reference proteome</keyword>
<feature type="compositionally biased region" description="Basic residues" evidence="1">
    <location>
        <begin position="326"/>
        <end position="341"/>
    </location>
</feature>
<feature type="compositionally biased region" description="Basic and acidic residues" evidence="1">
    <location>
        <begin position="392"/>
        <end position="407"/>
    </location>
</feature>
<feature type="compositionally biased region" description="Basic and acidic residues" evidence="1">
    <location>
        <begin position="215"/>
        <end position="267"/>
    </location>
</feature>
<proteinExistence type="predicted"/>
<name>A0A7C8I8V4_9PLEO</name>
<gene>
    <name evidence="2" type="ORF">BDV95DRAFT_575305</name>
</gene>
<feature type="compositionally biased region" description="Basic residues" evidence="1">
    <location>
        <begin position="308"/>
        <end position="318"/>
    </location>
</feature>
<evidence type="ECO:0000256" key="1">
    <source>
        <dbReference type="SAM" id="MobiDB-lite"/>
    </source>
</evidence>
<feature type="region of interest" description="Disordered" evidence="1">
    <location>
        <begin position="392"/>
        <end position="447"/>
    </location>
</feature>
<dbReference type="EMBL" id="JAADJZ010000014">
    <property type="protein sequence ID" value="KAF2870213.1"/>
    <property type="molecule type" value="Genomic_DNA"/>
</dbReference>
<reference evidence="2 3" key="1">
    <citation type="submission" date="2020-01" db="EMBL/GenBank/DDBJ databases">
        <authorList>
            <consortium name="DOE Joint Genome Institute"/>
            <person name="Haridas S."/>
            <person name="Albert R."/>
            <person name="Binder M."/>
            <person name="Bloem J."/>
            <person name="Labutti K."/>
            <person name="Salamov A."/>
            <person name="Andreopoulos B."/>
            <person name="Baker S.E."/>
            <person name="Barry K."/>
            <person name="Bills G."/>
            <person name="Bluhm B.H."/>
            <person name="Cannon C."/>
            <person name="Castanera R."/>
            <person name="Culley D.E."/>
            <person name="Daum C."/>
            <person name="Ezra D."/>
            <person name="Gonzalez J.B."/>
            <person name="Henrissat B."/>
            <person name="Kuo A."/>
            <person name="Liang C."/>
            <person name="Lipzen A."/>
            <person name="Lutzoni F."/>
            <person name="Magnuson J."/>
            <person name="Mondo S."/>
            <person name="Nolan M."/>
            <person name="Ohm R."/>
            <person name="Pangilinan J."/>
            <person name="Park H.-J.H."/>
            <person name="Ramirez L."/>
            <person name="Alfaro M."/>
            <person name="Sun H."/>
            <person name="Tritt A."/>
            <person name="Yoshinaga Y."/>
            <person name="Zwiers L.-H.L."/>
            <person name="Turgeon B.G."/>
            <person name="Goodwin S.B."/>
            <person name="Spatafora J.W."/>
            <person name="Crous P.W."/>
            <person name="Grigoriev I.V."/>
        </authorList>
    </citation>
    <scope>NUCLEOTIDE SEQUENCE [LARGE SCALE GENOMIC DNA]</scope>
    <source>
        <strain evidence="2 3">CBS 611.86</strain>
    </source>
</reference>
<dbReference type="AlphaFoldDB" id="A0A7C8I8V4"/>
<accession>A0A7C8I8V4</accession>
<feature type="region of interest" description="Disordered" evidence="1">
    <location>
        <begin position="1"/>
        <end position="20"/>
    </location>
</feature>
<feature type="compositionally biased region" description="Basic residues" evidence="1">
    <location>
        <begin position="83"/>
        <end position="98"/>
    </location>
</feature>
<protein>
    <submittedName>
        <fullName evidence="2">Uncharacterized protein</fullName>
    </submittedName>
</protein>
<feature type="region of interest" description="Disordered" evidence="1">
    <location>
        <begin position="27"/>
        <end position="190"/>
    </location>
</feature>
<feature type="compositionally biased region" description="Low complexity" evidence="1">
    <location>
        <begin position="123"/>
        <end position="140"/>
    </location>
</feature>
<sequence length="447" mass="47479">MPYDYNYHDSEDIDPFAQTASTDDLFFDDDFIPIPEPVIEPNPVEVPNHDPIPDAAPRPSGMSQSQYSHNPPRGPANGERGGRGRGRGRGGGRGRGRGAHQNAEPRESKADAPQPSGKEPETEAAAPSPAPEDAPTTPSAPKEPRPTHSARGDRTLTGGPARSRLTDAELSAKLASMREKNESLAAAHARAEADIANFEAREAEAAQASAARKKQLAERQKADRQNRQQMMGERERNRQRKLDSLKGREWDNEKEDGFSGTGEEKRRGVARGAHGGVVPSPRPAAASSGEGGWGDAQLADEASIPTHRGGRGRGRGPRGPRSTRGDHHHTPHSHSHSHPHQIPKSPTTQAPPTPADFPELPASTITTAAAPTDAPLKLDFPISIKGKAAEIKTAAAEDKDKDKDKDSSSGNNNGGSGEKPALSKADSFGLPSPMGPGRSWADQVEGS</sequence>